<name>A0A9P7VEL0_9AGAR</name>
<reference evidence="2" key="1">
    <citation type="submission" date="2020-11" db="EMBL/GenBank/DDBJ databases">
        <title>Adaptations for nitrogen fixation in a non-lichenized fungal sporocarp promotes dispersal by wood-feeding termites.</title>
        <authorList>
            <consortium name="DOE Joint Genome Institute"/>
            <person name="Koch R.A."/>
            <person name="Yoon G."/>
            <person name="Arayal U."/>
            <person name="Lail K."/>
            <person name="Amirebrahimi M."/>
            <person name="Labutti K."/>
            <person name="Lipzen A."/>
            <person name="Riley R."/>
            <person name="Barry K."/>
            <person name="Henrissat B."/>
            <person name="Grigoriev I.V."/>
            <person name="Herr J.R."/>
            <person name="Aime M.C."/>
        </authorList>
    </citation>
    <scope>NUCLEOTIDE SEQUENCE</scope>
    <source>
        <strain evidence="2">MCA 3950</strain>
    </source>
</reference>
<keyword evidence="1" id="KW-1133">Transmembrane helix</keyword>
<keyword evidence="1" id="KW-0472">Membrane</keyword>
<evidence type="ECO:0000313" key="3">
    <source>
        <dbReference type="Proteomes" id="UP000812287"/>
    </source>
</evidence>
<dbReference type="AlphaFoldDB" id="A0A9P7VEL0"/>
<feature type="transmembrane region" description="Helical" evidence="1">
    <location>
        <begin position="49"/>
        <end position="68"/>
    </location>
</feature>
<evidence type="ECO:0000256" key="1">
    <source>
        <dbReference type="SAM" id="Phobius"/>
    </source>
</evidence>
<keyword evidence="1" id="KW-0812">Transmembrane</keyword>
<evidence type="ECO:0000313" key="2">
    <source>
        <dbReference type="EMBL" id="KAG7439137.1"/>
    </source>
</evidence>
<keyword evidence="3" id="KW-1185">Reference proteome</keyword>
<sequence>MCKLQGSYFCSVIIYTVNQKSPVIARDKEADGVLHCRSLLPSASSLCRLSLLLYSSVLVVSVTNIIWYKSLWRLFKDSFSPSCLFAHLYHPACYSL</sequence>
<dbReference type="RefSeq" id="XP_043032641.1">
    <property type="nucleotide sequence ID" value="XM_043182331.1"/>
</dbReference>
<accession>A0A9P7VEL0</accession>
<gene>
    <name evidence="2" type="ORF">BT62DRAFT_798192</name>
</gene>
<comment type="caution">
    <text evidence="2">The sequence shown here is derived from an EMBL/GenBank/DDBJ whole genome shotgun (WGS) entry which is preliminary data.</text>
</comment>
<protein>
    <submittedName>
        <fullName evidence="2">Uncharacterized protein</fullName>
    </submittedName>
</protein>
<dbReference type="EMBL" id="MU250614">
    <property type="protein sequence ID" value="KAG7439137.1"/>
    <property type="molecule type" value="Genomic_DNA"/>
</dbReference>
<proteinExistence type="predicted"/>
<dbReference type="Proteomes" id="UP000812287">
    <property type="component" value="Unassembled WGS sequence"/>
</dbReference>
<dbReference type="GeneID" id="66104628"/>
<organism evidence="2 3">
    <name type="scientific">Guyanagaster necrorhizus</name>
    <dbReference type="NCBI Taxonomy" id="856835"/>
    <lineage>
        <taxon>Eukaryota</taxon>
        <taxon>Fungi</taxon>
        <taxon>Dikarya</taxon>
        <taxon>Basidiomycota</taxon>
        <taxon>Agaricomycotina</taxon>
        <taxon>Agaricomycetes</taxon>
        <taxon>Agaricomycetidae</taxon>
        <taxon>Agaricales</taxon>
        <taxon>Marasmiineae</taxon>
        <taxon>Physalacriaceae</taxon>
        <taxon>Guyanagaster</taxon>
    </lineage>
</organism>